<protein>
    <submittedName>
        <fullName evidence="1">Uncharacterized protein</fullName>
    </submittedName>
</protein>
<proteinExistence type="predicted"/>
<comment type="caution">
    <text evidence="1">The sequence shown here is derived from an EMBL/GenBank/DDBJ whole genome shotgun (WGS) entry which is preliminary data.</text>
</comment>
<accession>A0A9X6RMX2</accession>
<dbReference type="AlphaFoldDB" id="A0A9X6RMX2"/>
<name>A0A9X6RMX2_HYPEX</name>
<keyword evidence="2" id="KW-1185">Reference proteome</keyword>
<reference evidence="2" key="1">
    <citation type="submission" date="2017-01" db="EMBL/GenBank/DDBJ databases">
        <title>Comparative genomics of anhydrobiosis in the tardigrade Hypsibius dujardini.</title>
        <authorList>
            <person name="Yoshida Y."/>
            <person name="Koutsovoulos G."/>
            <person name="Laetsch D."/>
            <person name="Stevens L."/>
            <person name="Kumar S."/>
            <person name="Horikawa D."/>
            <person name="Ishino K."/>
            <person name="Komine S."/>
            <person name="Tomita M."/>
            <person name="Blaxter M."/>
            <person name="Arakawa K."/>
        </authorList>
    </citation>
    <scope>NUCLEOTIDE SEQUENCE [LARGE SCALE GENOMIC DNA]</scope>
    <source>
        <strain evidence="2">Z151</strain>
    </source>
</reference>
<evidence type="ECO:0000313" key="1">
    <source>
        <dbReference type="EMBL" id="OWA53121.1"/>
    </source>
</evidence>
<dbReference type="Proteomes" id="UP000192578">
    <property type="component" value="Unassembled WGS sequence"/>
</dbReference>
<sequence length="233" mass="26508">MSRTSPEEVLAPRQEYLRPSQIVGRESWSLPVHLRRSVRVAAPVFGQPFFGEWRKFEGPSCREDAEQYMAEPPVHRTKKPQAVRTATAVAGNALEQLSDHFDRINLGPSEDRWRAGQRANVYIKAHISGDGREVDICYDPTTVKRHQINKKRKSHIGAILVGAHIALRGSADPRNVVIYSGKQSVLQKMIPSLKNMAEPPKQSPYAAHLRLLWPYRHVHWIFLKAAEVKQLPF</sequence>
<gene>
    <name evidence="1" type="ORF">BV898_17554</name>
</gene>
<dbReference type="EMBL" id="MTYJ01000304">
    <property type="protein sequence ID" value="OWA53121.1"/>
    <property type="molecule type" value="Genomic_DNA"/>
</dbReference>
<evidence type="ECO:0000313" key="2">
    <source>
        <dbReference type="Proteomes" id="UP000192578"/>
    </source>
</evidence>
<organism evidence="1 2">
    <name type="scientific">Hypsibius exemplaris</name>
    <name type="common">Freshwater tardigrade</name>
    <dbReference type="NCBI Taxonomy" id="2072580"/>
    <lineage>
        <taxon>Eukaryota</taxon>
        <taxon>Metazoa</taxon>
        <taxon>Ecdysozoa</taxon>
        <taxon>Tardigrada</taxon>
        <taxon>Eutardigrada</taxon>
        <taxon>Parachela</taxon>
        <taxon>Hypsibioidea</taxon>
        <taxon>Hypsibiidae</taxon>
        <taxon>Hypsibius</taxon>
    </lineage>
</organism>